<proteinExistence type="predicted"/>
<keyword evidence="2" id="KW-1185">Reference proteome</keyword>
<dbReference type="EMBL" id="FWEV01000028">
    <property type="protein sequence ID" value="SLM28054.1"/>
    <property type="molecule type" value="Genomic_DNA"/>
</dbReference>
<evidence type="ECO:0000313" key="2">
    <source>
        <dbReference type="Proteomes" id="UP000191931"/>
    </source>
</evidence>
<organism evidence="1 2">
    <name type="scientific">Desulfamplus magnetovallimortis</name>
    <dbReference type="NCBI Taxonomy" id="1246637"/>
    <lineage>
        <taxon>Bacteria</taxon>
        <taxon>Pseudomonadati</taxon>
        <taxon>Thermodesulfobacteriota</taxon>
        <taxon>Desulfobacteria</taxon>
        <taxon>Desulfobacterales</taxon>
        <taxon>Desulfobacteraceae</taxon>
        <taxon>Desulfamplus</taxon>
    </lineage>
</organism>
<dbReference type="AlphaFoldDB" id="A0A1W1H6I7"/>
<gene>
    <name evidence="1" type="ORF">MTBBW1_1230025</name>
</gene>
<reference evidence="1 2" key="1">
    <citation type="submission" date="2017-03" db="EMBL/GenBank/DDBJ databases">
        <authorList>
            <person name="Afonso C.L."/>
            <person name="Miller P.J."/>
            <person name="Scott M.A."/>
            <person name="Spackman E."/>
            <person name="Goraichik I."/>
            <person name="Dimitrov K.M."/>
            <person name="Suarez D.L."/>
            <person name="Swayne D.E."/>
        </authorList>
    </citation>
    <scope>NUCLEOTIDE SEQUENCE [LARGE SCALE GENOMIC DNA]</scope>
    <source>
        <strain evidence="1">PRJEB14757</strain>
    </source>
</reference>
<dbReference type="Proteomes" id="UP000191931">
    <property type="component" value="Unassembled WGS sequence"/>
</dbReference>
<protein>
    <submittedName>
        <fullName evidence="1">Uncharacterized protein</fullName>
    </submittedName>
</protein>
<evidence type="ECO:0000313" key="1">
    <source>
        <dbReference type="EMBL" id="SLM28054.1"/>
    </source>
</evidence>
<sequence length="46" mass="5702">MADVRHNRRNESRFKNSYLLRLSYKRRWRITATIEGMKVFICQRVT</sequence>
<accession>A0A1W1H6I7</accession>
<name>A0A1W1H6I7_9BACT</name>